<evidence type="ECO:0000259" key="1">
    <source>
        <dbReference type="Pfam" id="PF05076"/>
    </source>
</evidence>
<feature type="domain" description="Suppressor of fused-like" evidence="1">
    <location>
        <begin position="7"/>
        <end position="133"/>
    </location>
</feature>
<reference evidence="2" key="2">
    <citation type="submission" date="2019-01" db="EMBL/GenBank/DDBJ databases">
        <authorList>
            <consortium name="NCBI Pathogen Detection Project"/>
        </authorList>
    </citation>
    <scope>NUCLEOTIDE SEQUENCE</scope>
    <source>
        <strain evidence="2">P125109</strain>
    </source>
</reference>
<protein>
    <recommendedName>
        <fullName evidence="1">Suppressor of fused-like domain-containing protein</fullName>
    </recommendedName>
</protein>
<accession>A0A725BA72</accession>
<sequence>MHFTTGNKVHQEIMMSLNQSDTEEDVLELLWQLTNHALSSGEAFDLGEYYALPKNVFSNYEFSAVYVTAPFYFDESFGVYEGNREIEEPKQVLPVWFVPIFSSEEKYIEKFGVEKFNNLLFNTKEELLDLNRKPLI</sequence>
<dbReference type="AlphaFoldDB" id="A0A725BA72"/>
<organism evidence="2">
    <name type="scientific">Salmonella enteritidis PT4 (strain P125109)</name>
    <dbReference type="NCBI Taxonomy" id="550537"/>
    <lineage>
        <taxon>Bacteria</taxon>
        <taxon>Pseudomonadati</taxon>
        <taxon>Pseudomonadota</taxon>
        <taxon>Gammaproteobacteria</taxon>
        <taxon>Enterobacterales</taxon>
        <taxon>Enterobacteriaceae</taxon>
        <taxon>Salmonella</taxon>
    </lineage>
</organism>
<reference evidence="2" key="1">
    <citation type="journal article" date="2018" name="Genome Biol.">
        <title>SKESA: strategic k-mer extension for scrupulous assemblies.</title>
        <authorList>
            <person name="Souvorov A."/>
            <person name="Agarwala R."/>
            <person name="Lipman D.J."/>
        </authorList>
    </citation>
    <scope>NUCLEOTIDE SEQUENCE</scope>
    <source>
        <strain evidence="2">P125109</strain>
    </source>
</reference>
<dbReference type="Pfam" id="PF05076">
    <property type="entry name" value="SUFU"/>
    <property type="match status" value="1"/>
</dbReference>
<evidence type="ECO:0000313" key="2">
    <source>
        <dbReference type="EMBL" id="HAE0521388.1"/>
    </source>
</evidence>
<comment type="caution">
    <text evidence="2">The sequence shown here is derived from an EMBL/GenBank/DDBJ whole genome shotgun (WGS) entry which is preliminary data.</text>
</comment>
<proteinExistence type="predicted"/>
<gene>
    <name evidence="2" type="ORF">G2720_26700</name>
</gene>
<dbReference type="EMBL" id="DAAQRD010000177">
    <property type="protein sequence ID" value="HAE0521388.1"/>
    <property type="molecule type" value="Genomic_DNA"/>
</dbReference>
<name>A0A725BA72_SALEP</name>
<dbReference type="InterPro" id="IPR020941">
    <property type="entry name" value="SUFU-like_domain"/>
</dbReference>